<keyword evidence="2" id="KW-1185">Reference proteome</keyword>
<dbReference type="OrthoDB" id="3727779at2"/>
<dbReference type="PANTHER" id="PTHR12475">
    <property type="match status" value="1"/>
</dbReference>
<name>A0A1N7LVR5_9GAMM</name>
<dbReference type="RefSeq" id="WP_076515094.1">
    <property type="nucleotide sequence ID" value="NZ_FTOH01000004.1"/>
</dbReference>
<gene>
    <name evidence="1" type="ORF">SAMN05421686_104249</name>
</gene>
<sequence>MNLLIRFFLLWLFSGQTQHSQSDTVRQSYRIQPHDMGWRNHLPNFRFLSFMELGRFQFWRGLKQELKRPAGMRLIAAQDMIYIRPVGFLARLDMETTLLGWDKKYVYFRHDFYVGKKLVATGIVKEACVAKGAVLSPEDIFSGESPQSAAGIVESWQQFQAEVRSASGPR</sequence>
<accession>A0A1N7LVR5</accession>
<evidence type="ECO:0000313" key="2">
    <source>
        <dbReference type="Proteomes" id="UP000185639"/>
    </source>
</evidence>
<dbReference type="STRING" id="484498.SAMN05421686_104249"/>
<dbReference type="AlphaFoldDB" id="A0A1N7LVR5"/>
<protein>
    <submittedName>
        <fullName evidence="1">Acyl-CoA thioesterase FadM</fullName>
    </submittedName>
</protein>
<dbReference type="InterPro" id="IPR051490">
    <property type="entry name" value="THEM6_lcsJ_thioesterase"/>
</dbReference>
<dbReference type="EMBL" id="FTOH01000004">
    <property type="protein sequence ID" value="SIS77948.1"/>
    <property type="molecule type" value="Genomic_DNA"/>
</dbReference>
<dbReference type="SUPFAM" id="SSF54637">
    <property type="entry name" value="Thioesterase/thiol ester dehydrase-isomerase"/>
    <property type="match status" value="1"/>
</dbReference>
<dbReference type="Gene3D" id="3.10.129.10">
    <property type="entry name" value="Hotdog Thioesterase"/>
    <property type="match status" value="1"/>
</dbReference>
<dbReference type="CDD" id="cd00586">
    <property type="entry name" value="4HBT"/>
    <property type="match status" value="1"/>
</dbReference>
<proteinExistence type="predicted"/>
<dbReference type="InterPro" id="IPR029069">
    <property type="entry name" value="HotDog_dom_sf"/>
</dbReference>
<dbReference type="PANTHER" id="PTHR12475:SF4">
    <property type="entry name" value="PROTEIN THEM6"/>
    <property type="match status" value="1"/>
</dbReference>
<evidence type="ECO:0000313" key="1">
    <source>
        <dbReference type="EMBL" id="SIS77948.1"/>
    </source>
</evidence>
<reference evidence="2" key="1">
    <citation type="submission" date="2017-01" db="EMBL/GenBank/DDBJ databases">
        <authorList>
            <person name="Varghese N."/>
            <person name="Submissions S."/>
        </authorList>
    </citation>
    <scope>NUCLEOTIDE SEQUENCE [LARGE SCALE GENOMIC DNA]</scope>
    <source>
        <strain evidence="2">DSM 24913</strain>
    </source>
</reference>
<dbReference type="Pfam" id="PF13279">
    <property type="entry name" value="4HBT_2"/>
    <property type="match status" value="1"/>
</dbReference>
<dbReference type="Proteomes" id="UP000185639">
    <property type="component" value="Unassembled WGS sequence"/>
</dbReference>
<organism evidence="1 2">
    <name type="scientific">Thalassolituus maritimus</name>
    <dbReference type="NCBI Taxonomy" id="484498"/>
    <lineage>
        <taxon>Bacteria</taxon>
        <taxon>Pseudomonadati</taxon>
        <taxon>Pseudomonadota</taxon>
        <taxon>Gammaproteobacteria</taxon>
        <taxon>Oceanospirillales</taxon>
        <taxon>Oceanospirillaceae</taxon>
        <taxon>Thalassolituus</taxon>
    </lineage>
</organism>